<dbReference type="Gene3D" id="3.40.50.300">
    <property type="entry name" value="P-loop containing nucleotide triphosphate hydrolases"/>
    <property type="match status" value="2"/>
</dbReference>
<dbReference type="InterPro" id="IPR037118">
    <property type="entry name" value="Val-tRNA_synth_C_sf"/>
</dbReference>
<evidence type="ECO:0000313" key="7">
    <source>
        <dbReference type="EMBL" id="TCP68894.1"/>
    </source>
</evidence>
<dbReference type="RefSeq" id="WP_131917650.1">
    <property type="nucleotide sequence ID" value="NZ_JAOQNU010000001.1"/>
</dbReference>
<dbReference type="Proteomes" id="UP000294813">
    <property type="component" value="Unassembled WGS sequence"/>
</dbReference>
<evidence type="ECO:0000256" key="1">
    <source>
        <dbReference type="ARBA" id="ARBA00022737"/>
    </source>
</evidence>
<dbReference type="PROSITE" id="PS50893">
    <property type="entry name" value="ABC_TRANSPORTER_2"/>
    <property type="match status" value="2"/>
</dbReference>
<feature type="compositionally biased region" description="Low complexity" evidence="5">
    <location>
        <begin position="578"/>
        <end position="590"/>
    </location>
</feature>
<keyword evidence="1" id="KW-0677">Repeat</keyword>
<evidence type="ECO:0000256" key="3">
    <source>
        <dbReference type="ARBA" id="ARBA00022840"/>
    </source>
</evidence>
<evidence type="ECO:0000256" key="5">
    <source>
        <dbReference type="SAM" id="MobiDB-lite"/>
    </source>
</evidence>
<dbReference type="InterPro" id="IPR051309">
    <property type="entry name" value="ABCF_ATPase"/>
</dbReference>
<keyword evidence="8" id="KW-1185">Reference proteome</keyword>
<dbReference type="InterPro" id="IPR003593">
    <property type="entry name" value="AAA+_ATPase"/>
</dbReference>
<evidence type="ECO:0000259" key="6">
    <source>
        <dbReference type="PROSITE" id="PS50893"/>
    </source>
</evidence>
<dbReference type="SMART" id="SM00382">
    <property type="entry name" value="AAA"/>
    <property type="match status" value="2"/>
</dbReference>
<feature type="domain" description="ABC transporter" evidence="6">
    <location>
        <begin position="7"/>
        <end position="266"/>
    </location>
</feature>
<keyword evidence="4" id="KW-0175">Coiled coil</keyword>
<dbReference type="PROSITE" id="PS00211">
    <property type="entry name" value="ABC_TRANSPORTER_1"/>
    <property type="match status" value="2"/>
</dbReference>
<keyword evidence="3 7" id="KW-0067">ATP-binding</keyword>
<dbReference type="InterPro" id="IPR003439">
    <property type="entry name" value="ABC_transporter-like_ATP-bd"/>
</dbReference>
<dbReference type="FunFam" id="3.40.50.300:FF:000309">
    <property type="entry name" value="ABC transporter ATP-binding protein"/>
    <property type="match status" value="1"/>
</dbReference>
<dbReference type="Pfam" id="PF12848">
    <property type="entry name" value="ABC_tran_Xtn"/>
    <property type="match status" value="1"/>
</dbReference>
<dbReference type="GO" id="GO:0003677">
    <property type="term" value="F:DNA binding"/>
    <property type="evidence" value="ECO:0007669"/>
    <property type="project" value="InterPro"/>
</dbReference>
<feature type="region of interest" description="Disordered" evidence="5">
    <location>
        <begin position="558"/>
        <end position="599"/>
    </location>
</feature>
<evidence type="ECO:0000313" key="8">
    <source>
        <dbReference type="Proteomes" id="UP000294813"/>
    </source>
</evidence>
<feature type="domain" description="ABC transporter" evidence="6">
    <location>
        <begin position="333"/>
        <end position="545"/>
    </location>
</feature>
<dbReference type="OrthoDB" id="9801441at2"/>
<dbReference type="GO" id="GO:0016887">
    <property type="term" value="F:ATP hydrolysis activity"/>
    <property type="evidence" value="ECO:0007669"/>
    <property type="project" value="InterPro"/>
</dbReference>
<dbReference type="PANTHER" id="PTHR42855:SF2">
    <property type="entry name" value="DRUG RESISTANCE ABC TRANSPORTER,ATP-BINDING PROTEIN"/>
    <property type="match status" value="1"/>
</dbReference>
<evidence type="ECO:0000256" key="2">
    <source>
        <dbReference type="ARBA" id="ARBA00022741"/>
    </source>
</evidence>
<sequence length="665" mass="73530">MSNRVLLQAKNLALSFGARDIFSQVTLMIHEGDKASLVGANGAGKTSLFRLLTGQEEPTEGVISWTQGVRVGYLQQLRDVTAGETVFSTALQELAHVLALREAIEALERLMTSPAVHDDAAKLELIMEEYAEKVHQHEESGGYGAEARVRSVLKGLGFSDDDLQLPSDVLSGGQKTRLAMARLLLRPYDLLLLDEPTNHLDLQAVEWLEDYLQGYKGAVLVISHDRYFLDKVTRRTLHLEHGTLQAYSGNYSRFLQLREEELWAKKRAYAKDQTEIAKIEEYIRRNKAGVNAKQARGRESQLARRERVGRPMEGLRLKDLKFIPQTPSAEQVIVTHDLAAAYPGKPLFSGLNMTIRRGECVAVLGKNGTGKTSLFKVLLGELAPQAGDVVLGIRVKPAYYAQEQEHLIGSQTILETIRNMRPMTEEQARTLLGRFMFRGDDVFKQVGVLSGGEKSRLVLAQLFLTGANLLLLDEPTNNLDIEAKEALEEALEEFPGTLLVISHDRFFLDRLADRVLELEKGTFTEYLGNYSDYRDRKAEAQAVAQEAAAAQARKEAAKAAAEAASQPGGAEGGDSADDGAVGSGAKPAGGAKKKPTNPWKREQAIAAAEATIARLEERLQQLTEALADEETYRDGERARSCQEEFAQVQDELALVYEEWEALLED</sequence>
<gene>
    <name evidence="7" type="ORF">EDD73_10160</name>
</gene>
<dbReference type="Gene3D" id="1.10.287.380">
    <property type="entry name" value="Valyl-tRNA synthetase, C-terminal domain"/>
    <property type="match status" value="1"/>
</dbReference>
<organism evidence="7 8">
    <name type="scientific">Heliophilum fasciatum</name>
    <dbReference type="NCBI Taxonomy" id="35700"/>
    <lineage>
        <taxon>Bacteria</taxon>
        <taxon>Bacillati</taxon>
        <taxon>Bacillota</taxon>
        <taxon>Clostridia</taxon>
        <taxon>Eubacteriales</taxon>
        <taxon>Heliobacteriaceae</taxon>
        <taxon>Heliophilum</taxon>
    </lineage>
</organism>
<dbReference type="EMBL" id="SLXT01000001">
    <property type="protein sequence ID" value="TCP68894.1"/>
    <property type="molecule type" value="Genomic_DNA"/>
</dbReference>
<proteinExistence type="predicted"/>
<dbReference type="SUPFAM" id="SSF52540">
    <property type="entry name" value="P-loop containing nucleoside triphosphate hydrolases"/>
    <property type="match status" value="2"/>
</dbReference>
<dbReference type="InterPro" id="IPR032781">
    <property type="entry name" value="ABC_tran_Xtn"/>
</dbReference>
<comment type="caution">
    <text evidence="7">The sequence shown here is derived from an EMBL/GenBank/DDBJ whole genome shotgun (WGS) entry which is preliminary data.</text>
</comment>
<dbReference type="InterPro" id="IPR032524">
    <property type="entry name" value="ABC_tran_C"/>
</dbReference>
<dbReference type="GO" id="GO:0005524">
    <property type="term" value="F:ATP binding"/>
    <property type="evidence" value="ECO:0007669"/>
    <property type="project" value="UniProtKB-KW"/>
</dbReference>
<reference evidence="7 8" key="1">
    <citation type="submission" date="2019-03" db="EMBL/GenBank/DDBJ databases">
        <title>Genomic Encyclopedia of Type Strains, Phase IV (KMG-IV): sequencing the most valuable type-strain genomes for metagenomic binning, comparative biology and taxonomic classification.</title>
        <authorList>
            <person name="Goeker M."/>
        </authorList>
    </citation>
    <scope>NUCLEOTIDE SEQUENCE [LARGE SCALE GENOMIC DNA]</scope>
    <source>
        <strain evidence="7 8">DSM 11170</strain>
    </source>
</reference>
<dbReference type="PANTHER" id="PTHR42855">
    <property type="entry name" value="ABC TRANSPORTER ATP-BINDING SUBUNIT"/>
    <property type="match status" value="1"/>
</dbReference>
<evidence type="ECO:0000256" key="4">
    <source>
        <dbReference type="SAM" id="Coils"/>
    </source>
</evidence>
<dbReference type="CDD" id="cd03221">
    <property type="entry name" value="ABCF_EF-3"/>
    <property type="match status" value="2"/>
</dbReference>
<dbReference type="AlphaFoldDB" id="A0A4R2RZD0"/>
<name>A0A4R2RZD0_9FIRM</name>
<accession>A0A4R2RZD0</accession>
<dbReference type="InterPro" id="IPR017871">
    <property type="entry name" value="ABC_transporter-like_CS"/>
</dbReference>
<protein>
    <submittedName>
        <fullName evidence="7">ATP-binding cassette subfamily F protein 3</fullName>
    </submittedName>
</protein>
<dbReference type="FunFam" id="3.40.50.300:FF:000011">
    <property type="entry name" value="Putative ABC transporter ATP-binding component"/>
    <property type="match status" value="1"/>
</dbReference>
<dbReference type="InterPro" id="IPR027417">
    <property type="entry name" value="P-loop_NTPase"/>
</dbReference>
<dbReference type="Pfam" id="PF16326">
    <property type="entry name" value="ABC_tran_CTD"/>
    <property type="match status" value="1"/>
</dbReference>
<keyword evidence="2" id="KW-0547">Nucleotide-binding</keyword>
<feature type="coiled-coil region" evidence="4">
    <location>
        <begin position="605"/>
        <end position="632"/>
    </location>
</feature>
<dbReference type="Pfam" id="PF00005">
    <property type="entry name" value="ABC_tran"/>
    <property type="match status" value="2"/>
</dbReference>